<gene>
    <name evidence="2" type="primary">AVEN_117067_1</name>
    <name evidence="2" type="ORF">CEXT_164911</name>
</gene>
<organism evidence="2 3">
    <name type="scientific">Caerostris extrusa</name>
    <name type="common">Bark spider</name>
    <name type="synonym">Caerostris bankana</name>
    <dbReference type="NCBI Taxonomy" id="172846"/>
    <lineage>
        <taxon>Eukaryota</taxon>
        <taxon>Metazoa</taxon>
        <taxon>Ecdysozoa</taxon>
        <taxon>Arthropoda</taxon>
        <taxon>Chelicerata</taxon>
        <taxon>Arachnida</taxon>
        <taxon>Araneae</taxon>
        <taxon>Araneomorphae</taxon>
        <taxon>Entelegynae</taxon>
        <taxon>Araneoidea</taxon>
        <taxon>Araneidae</taxon>
        <taxon>Caerostris</taxon>
    </lineage>
</organism>
<feature type="compositionally biased region" description="Pro residues" evidence="1">
    <location>
        <begin position="82"/>
        <end position="104"/>
    </location>
</feature>
<evidence type="ECO:0000313" key="2">
    <source>
        <dbReference type="EMBL" id="GIY43138.1"/>
    </source>
</evidence>
<reference evidence="2 3" key="1">
    <citation type="submission" date="2021-06" db="EMBL/GenBank/DDBJ databases">
        <title>Caerostris extrusa draft genome.</title>
        <authorList>
            <person name="Kono N."/>
            <person name="Arakawa K."/>
        </authorList>
    </citation>
    <scope>NUCLEOTIDE SEQUENCE [LARGE SCALE GENOMIC DNA]</scope>
</reference>
<comment type="caution">
    <text evidence="2">The sequence shown here is derived from an EMBL/GenBank/DDBJ whole genome shotgun (WGS) entry which is preliminary data.</text>
</comment>
<accession>A0AAV4T982</accession>
<name>A0AAV4T982_CAEEX</name>
<protein>
    <submittedName>
        <fullName evidence="2">Uncharacterized protein</fullName>
    </submittedName>
</protein>
<sequence length="104" mass="11402">MDTGLISTVTTTIIHQSNGNNNNPSYQVAYSYPNGPSYSYGMNPDGTFYDYYNGKPVNGMTSAPPEKTKRKMPSTPSNSPYEMPPRAAPPNYPKVPRLPPGLLE</sequence>
<proteinExistence type="predicted"/>
<dbReference type="AlphaFoldDB" id="A0AAV4T982"/>
<keyword evidence="3" id="KW-1185">Reference proteome</keyword>
<dbReference type="EMBL" id="BPLR01010937">
    <property type="protein sequence ID" value="GIY43138.1"/>
    <property type="molecule type" value="Genomic_DNA"/>
</dbReference>
<evidence type="ECO:0000256" key="1">
    <source>
        <dbReference type="SAM" id="MobiDB-lite"/>
    </source>
</evidence>
<feature type="region of interest" description="Disordered" evidence="1">
    <location>
        <begin position="56"/>
        <end position="104"/>
    </location>
</feature>
<dbReference type="Proteomes" id="UP001054945">
    <property type="component" value="Unassembled WGS sequence"/>
</dbReference>
<evidence type="ECO:0000313" key="3">
    <source>
        <dbReference type="Proteomes" id="UP001054945"/>
    </source>
</evidence>